<dbReference type="OrthoDB" id="1353647at2"/>
<proteinExistence type="predicted"/>
<dbReference type="EMBL" id="FNVP01000009">
    <property type="protein sequence ID" value="SEG31615.1"/>
    <property type="molecule type" value="Genomic_DNA"/>
</dbReference>
<dbReference type="Proteomes" id="UP000236737">
    <property type="component" value="Unassembled WGS sequence"/>
</dbReference>
<sequence length="188" mass="20208">MAVALEDIGGESCEPVSGLVNKIYYALHSDFLTIIDPKKICDANTPANVASTFAELATIATAHVFKTGKKFFKVDFVTETGTIKSTQIGENGRSLFQNELVIEIAGSEAAVLGFCRWVKNQKLVVLSEEFGTGNVRQLGSARLQATVKVEHAIEPTLEGKNAATITFTDKNFGPAPIYKGAILLTPMV</sequence>
<evidence type="ECO:0000313" key="2">
    <source>
        <dbReference type="Proteomes" id="UP000236737"/>
    </source>
</evidence>
<reference evidence="2" key="1">
    <citation type="submission" date="2016-10" db="EMBL/GenBank/DDBJ databases">
        <authorList>
            <person name="Varghese N."/>
            <person name="Submissions S."/>
        </authorList>
    </citation>
    <scope>NUCLEOTIDE SEQUENCE [LARGE SCALE GENOMIC DNA]</scope>
    <source>
        <strain evidence="2">CGMCC 1.9230</strain>
    </source>
</reference>
<dbReference type="RefSeq" id="WP_104000334.1">
    <property type="nucleotide sequence ID" value="NZ_FNVP01000009.1"/>
</dbReference>
<protein>
    <submittedName>
        <fullName evidence="1">Uncharacterized protein</fullName>
    </submittedName>
</protein>
<gene>
    <name evidence="1" type="ORF">SAMN04488130_109116</name>
</gene>
<name>A0A1H5Z7F2_9FLAO</name>
<evidence type="ECO:0000313" key="1">
    <source>
        <dbReference type="EMBL" id="SEG31615.1"/>
    </source>
</evidence>
<accession>A0A1H5Z7F2</accession>
<organism evidence="1 2">
    <name type="scientific">Flavobacterium urumqiense</name>
    <dbReference type="NCBI Taxonomy" id="935224"/>
    <lineage>
        <taxon>Bacteria</taxon>
        <taxon>Pseudomonadati</taxon>
        <taxon>Bacteroidota</taxon>
        <taxon>Flavobacteriia</taxon>
        <taxon>Flavobacteriales</taxon>
        <taxon>Flavobacteriaceae</taxon>
        <taxon>Flavobacterium</taxon>
    </lineage>
</organism>
<dbReference type="AlphaFoldDB" id="A0A1H5Z7F2"/>
<keyword evidence="2" id="KW-1185">Reference proteome</keyword>